<dbReference type="EMBL" id="Z30243">
    <property type="protein sequence ID" value="CAA82945.1"/>
    <property type="molecule type" value="mRNA"/>
</dbReference>
<dbReference type="Pfam" id="PF13589">
    <property type="entry name" value="HATPase_c_3"/>
    <property type="match status" value="1"/>
</dbReference>
<dbReference type="SUPFAM" id="SSF110942">
    <property type="entry name" value="HSP90 C-terminal domain"/>
    <property type="match status" value="1"/>
</dbReference>
<dbReference type="GO" id="GO:0016887">
    <property type="term" value="F:ATP hydrolysis activity"/>
    <property type="evidence" value="ECO:0007669"/>
    <property type="project" value="InterPro"/>
</dbReference>
<evidence type="ECO:0000256" key="8">
    <source>
        <dbReference type="SAM" id="MobiDB-lite"/>
    </source>
</evidence>
<dbReference type="SMART" id="SM00387">
    <property type="entry name" value="HATPase_c"/>
    <property type="match status" value="1"/>
</dbReference>
<dbReference type="FunFam" id="3.40.50.11260:FF:000005">
    <property type="entry name" value="Heat shock protein 90"/>
    <property type="match status" value="1"/>
</dbReference>
<sequence>MAPALSRTLGPSSVAALRPSPSRGLPLAALLPQGKRSSSARGVRWEAGRGRLVGARCASAVAEKTAGEEEEAAGEKFEYQAEVSRLMDLIVHSLYSHKEVFLRELVSNASDALDKLRFLSVTDSSVLADGGELEIRIKPDPDAGTITITDSGIGMTKDELKDCLGTIAQSGTSKFLKALKENKELGADNGLIGQFGVGFYSAFLVAEKVVVSTKSPKTDKQYIWEAEANSSSYVIREETDPEKMLTRGTQITLFLREDDKYEFADPARIQGLVKNYSQFVSFPIFTWQEKSRTVEVEEEESKEGEETAEGEKEEKKKTITEKYWDWELANETKPIWMRNPKEVEETEYNEFYKKAFNEFLDPLAHAHFTTEGEVEFRSVLYIPGMAPLSNEEIMNPKTKNIRLYVKRVFISDDFDGELFPRYLSFVKGVVDSNDLPLNVSREILQESRIVRIMRKRLVRKTFDMIQDIADKDNKEDYKKFGESFGKFMKLGCIEDSGNQKRLAPLLRFYSSKNETDLISLDQYVENMPETQKAIYYIATDSLQSAKTAPFLEKLLQKDIEVLYLIEPIDEVAIQNLQTYKEKKFVDISKEDLELGDEDEDKEETKQEYTLLCDWIKQQLGDKVAKVQISKRLSSSPCVLVSGKFGWSANMERLMKAQTLGDTSSLEFMRGRRIFEINPDHPIVKDLSAACKNEPDSTEAKRAVELLYETALISSGYTPESPAELGGKIYEMMTIALGGRWGRSGAEEAETNVDGDSSEGVVPEVIEPSEVRTENENDPWRD</sequence>
<name>Q43638_SECCE</name>
<dbReference type="Pfam" id="PF00183">
    <property type="entry name" value="HSP90"/>
    <property type="match status" value="1"/>
</dbReference>
<dbReference type="FunFam" id="3.30.565.10:FF:000024">
    <property type="entry name" value="heat shock protein 90-5, chloroplastic"/>
    <property type="match status" value="1"/>
</dbReference>
<dbReference type="InterPro" id="IPR003594">
    <property type="entry name" value="HATPase_dom"/>
</dbReference>
<dbReference type="SUPFAM" id="SSF54211">
    <property type="entry name" value="Ribosomal protein S5 domain 2-like"/>
    <property type="match status" value="1"/>
</dbReference>
<dbReference type="SUPFAM" id="SSF55874">
    <property type="entry name" value="ATPase domain of HSP90 chaperone/DNA topoisomerase II/histidine kinase"/>
    <property type="match status" value="1"/>
</dbReference>
<dbReference type="InterPro" id="IPR020568">
    <property type="entry name" value="Ribosomal_Su5_D2-typ_SF"/>
</dbReference>
<dbReference type="GO" id="GO:0140662">
    <property type="term" value="F:ATP-dependent protein folding chaperone"/>
    <property type="evidence" value="ECO:0007669"/>
    <property type="project" value="InterPro"/>
</dbReference>
<evidence type="ECO:0000259" key="9">
    <source>
        <dbReference type="SMART" id="SM00387"/>
    </source>
</evidence>
<dbReference type="GO" id="GO:0005737">
    <property type="term" value="C:cytoplasm"/>
    <property type="evidence" value="ECO:0007669"/>
    <property type="project" value="UniProtKB-ARBA"/>
</dbReference>
<dbReference type="AlphaFoldDB" id="Q43638"/>
<organism evidence="10">
    <name type="scientific">Secale cereale</name>
    <name type="common">Rye</name>
    <dbReference type="NCBI Taxonomy" id="4550"/>
    <lineage>
        <taxon>Eukaryota</taxon>
        <taxon>Viridiplantae</taxon>
        <taxon>Streptophyta</taxon>
        <taxon>Embryophyta</taxon>
        <taxon>Tracheophyta</taxon>
        <taxon>Spermatophyta</taxon>
        <taxon>Magnoliopsida</taxon>
        <taxon>Liliopsida</taxon>
        <taxon>Poales</taxon>
        <taxon>Poaceae</taxon>
        <taxon>BOP clade</taxon>
        <taxon>Pooideae</taxon>
        <taxon>Triticodae</taxon>
        <taxon>Triticeae</taxon>
        <taxon>Hordeinae</taxon>
        <taxon>Secale</taxon>
    </lineage>
</organism>
<feature type="region of interest" description="Disordered" evidence="8">
    <location>
        <begin position="1"/>
        <end position="25"/>
    </location>
</feature>
<dbReference type="PIRSF" id="PIRSF002583">
    <property type="entry name" value="Hsp90"/>
    <property type="match status" value="1"/>
</dbReference>
<dbReference type="PROSITE" id="PS00298">
    <property type="entry name" value="HSP90"/>
    <property type="match status" value="1"/>
</dbReference>
<feature type="domain" description="Histidine kinase/HSP90-like ATPase" evidence="9">
    <location>
        <begin position="97"/>
        <end position="259"/>
    </location>
</feature>
<evidence type="ECO:0000256" key="2">
    <source>
        <dbReference type="ARBA" id="ARBA00022741"/>
    </source>
</evidence>
<dbReference type="InterPro" id="IPR020575">
    <property type="entry name" value="Hsp90_N"/>
</dbReference>
<feature type="binding site" evidence="7">
    <location>
        <position position="150"/>
    </location>
    <ligand>
        <name>ATP</name>
        <dbReference type="ChEBI" id="CHEBI:30616"/>
    </ligand>
</feature>
<dbReference type="PANTHER" id="PTHR11528">
    <property type="entry name" value="HEAT SHOCK PROTEIN 90 FAMILY MEMBER"/>
    <property type="match status" value="1"/>
</dbReference>
<dbReference type="GO" id="GO:0051082">
    <property type="term" value="F:unfolded protein binding"/>
    <property type="evidence" value="ECO:0007669"/>
    <property type="project" value="InterPro"/>
</dbReference>
<evidence type="ECO:0000256" key="7">
    <source>
        <dbReference type="PIRSR" id="PIRSR002583-1"/>
    </source>
</evidence>
<dbReference type="Gene3D" id="3.30.230.80">
    <property type="match status" value="1"/>
</dbReference>
<evidence type="ECO:0000256" key="6">
    <source>
        <dbReference type="ARBA" id="ARBA00023186"/>
    </source>
</evidence>
<feature type="binding site" evidence="7">
    <location>
        <position position="104"/>
    </location>
    <ligand>
        <name>ATP</name>
        <dbReference type="ChEBI" id="CHEBI:30616"/>
    </ligand>
</feature>
<keyword evidence="6" id="KW-0143">Chaperone</keyword>
<dbReference type="FunFam" id="1.20.120.790:FF:000001">
    <property type="entry name" value="Heat shock protein 90 alpha"/>
    <property type="match status" value="1"/>
</dbReference>
<feature type="binding site" evidence="7">
    <location>
        <position position="155"/>
    </location>
    <ligand>
        <name>ATP</name>
        <dbReference type="ChEBI" id="CHEBI:30616"/>
    </ligand>
</feature>
<feature type="compositionally biased region" description="Acidic residues" evidence="8">
    <location>
        <begin position="746"/>
        <end position="756"/>
    </location>
</feature>
<dbReference type="GO" id="GO:0005524">
    <property type="term" value="F:ATP binding"/>
    <property type="evidence" value="ECO:0007669"/>
    <property type="project" value="UniProtKB-KW"/>
</dbReference>
<feature type="region of interest" description="Disordered" evidence="8">
    <location>
        <begin position="743"/>
        <end position="781"/>
    </location>
</feature>
<keyword evidence="4" id="KW-0809">Transit peptide</keyword>
<dbReference type="HAMAP" id="MF_00505">
    <property type="entry name" value="HSP90"/>
    <property type="match status" value="1"/>
</dbReference>
<dbReference type="InterPro" id="IPR036890">
    <property type="entry name" value="HATPase_C_sf"/>
</dbReference>
<evidence type="ECO:0000313" key="10">
    <source>
        <dbReference type="EMBL" id="CAA82945.1"/>
    </source>
</evidence>
<feature type="binding site" evidence="7">
    <location>
        <begin position="170"/>
        <end position="171"/>
    </location>
    <ligand>
        <name>ATP</name>
        <dbReference type="ChEBI" id="CHEBI:30616"/>
    </ligand>
</feature>
<dbReference type="Gene3D" id="3.40.50.11260">
    <property type="match status" value="1"/>
</dbReference>
<dbReference type="InterPro" id="IPR037196">
    <property type="entry name" value="HSP90_C"/>
</dbReference>
<protein>
    <submittedName>
        <fullName evidence="10">Heat-shock protein</fullName>
    </submittedName>
</protein>
<dbReference type="PIR" id="S65776">
    <property type="entry name" value="S49340"/>
</dbReference>
<dbReference type="PRINTS" id="PR00775">
    <property type="entry name" value="HEATSHOCK90"/>
</dbReference>
<feature type="binding site" evidence="7">
    <location>
        <begin position="194"/>
        <end position="199"/>
    </location>
    <ligand>
        <name>ATP</name>
        <dbReference type="ChEBI" id="CHEBI:30616"/>
    </ligand>
</feature>
<feature type="binding site" evidence="7">
    <location>
        <position position="441"/>
    </location>
    <ligand>
        <name>ATP</name>
        <dbReference type="ChEBI" id="CHEBI:30616"/>
    </ligand>
</feature>
<dbReference type="InterPro" id="IPR001404">
    <property type="entry name" value="Hsp90_fam"/>
</dbReference>
<proteinExistence type="evidence at transcript level"/>
<keyword evidence="2 7" id="KW-0547">Nucleotide-binding</keyword>
<feature type="binding site" evidence="7">
    <location>
        <position position="108"/>
    </location>
    <ligand>
        <name>ATP</name>
        <dbReference type="ChEBI" id="CHEBI:30616"/>
    </ligand>
</feature>
<dbReference type="Gene3D" id="3.30.565.10">
    <property type="entry name" value="Histidine kinase-like ATPase, C-terminal domain"/>
    <property type="match status" value="1"/>
</dbReference>
<dbReference type="InterPro" id="IPR019805">
    <property type="entry name" value="Heat_shock_protein_90_CS"/>
</dbReference>
<evidence type="ECO:0000256" key="5">
    <source>
        <dbReference type="ARBA" id="ARBA00023016"/>
    </source>
</evidence>
<evidence type="ECO:0000256" key="3">
    <source>
        <dbReference type="ARBA" id="ARBA00022840"/>
    </source>
</evidence>
<dbReference type="FunFam" id="3.30.230.80:FF:000005">
    <property type="entry name" value="heat shock protein 90-5, chloroplastic"/>
    <property type="match status" value="1"/>
</dbReference>
<reference evidence="10" key="1">
    <citation type="journal article" date="1996" name="Plant Mol. Biol.">
        <title>Characterization of a plastid-specific HSP90 homologue: identification of a cDNA sequence, phylogenetic descendence and analysis of its mRNA and protein expression.</title>
        <authorList>
            <person name="Schmitz G."/>
            <person name="Schmidt M."/>
            <person name="Feierabend J."/>
        </authorList>
    </citation>
    <scope>NUCLEOTIDE SEQUENCE</scope>
    <source>
        <tissue evidence="10">Leaf</tissue>
    </source>
</reference>
<keyword evidence="3 7" id="KW-0067">ATP-binding</keyword>
<dbReference type="CDD" id="cd16927">
    <property type="entry name" value="HATPase_Hsp90-like"/>
    <property type="match status" value="1"/>
</dbReference>
<comment type="similarity">
    <text evidence="1">Belongs to the heat shock protein 90 family.</text>
</comment>
<dbReference type="Gene3D" id="1.20.120.790">
    <property type="entry name" value="Heat shock protein 90, C-terminal domain"/>
    <property type="match status" value="1"/>
</dbReference>
<feature type="binding site" evidence="7">
    <location>
        <position position="249"/>
    </location>
    <ligand>
        <name>ATP</name>
        <dbReference type="ChEBI" id="CHEBI:30616"/>
    </ligand>
</feature>
<evidence type="ECO:0000256" key="4">
    <source>
        <dbReference type="ARBA" id="ARBA00022946"/>
    </source>
</evidence>
<dbReference type="NCBIfam" id="NF003555">
    <property type="entry name" value="PRK05218.1"/>
    <property type="match status" value="1"/>
</dbReference>
<evidence type="ECO:0000256" key="1">
    <source>
        <dbReference type="ARBA" id="ARBA00008239"/>
    </source>
</evidence>
<accession>Q43638</accession>
<keyword evidence="5" id="KW-0346">Stress response</keyword>
<feature type="compositionally biased region" description="Basic and acidic residues" evidence="8">
    <location>
        <begin position="768"/>
        <end position="781"/>
    </location>
</feature>